<dbReference type="AlphaFoldDB" id="A0A7S2XPK3"/>
<reference evidence="2" key="1">
    <citation type="submission" date="2021-01" db="EMBL/GenBank/DDBJ databases">
        <authorList>
            <person name="Corre E."/>
            <person name="Pelletier E."/>
            <person name="Niang G."/>
            <person name="Scheremetjew M."/>
            <person name="Finn R."/>
            <person name="Kale V."/>
            <person name="Holt S."/>
            <person name="Cochrane G."/>
            <person name="Meng A."/>
            <person name="Brown T."/>
            <person name="Cohen L."/>
        </authorList>
    </citation>
    <scope>NUCLEOTIDE SEQUENCE</scope>
    <source>
        <strain evidence="2">CCMP2084</strain>
    </source>
</reference>
<feature type="compositionally biased region" description="Basic and acidic residues" evidence="1">
    <location>
        <begin position="9"/>
        <end position="24"/>
    </location>
</feature>
<sequence>MGRQKRRQKSDERQCSTEKHDNKAQQEVTAAPQPPARPTPVANVGISRHSLNANVLQQARHSIQLAQADRQNSKLPPLLIPLVEICLPNDYRLSQLERDADHTFQQVFGSCFNCGSGGQS</sequence>
<protein>
    <submittedName>
        <fullName evidence="2">Uncharacterized protein</fullName>
    </submittedName>
</protein>
<evidence type="ECO:0000313" key="2">
    <source>
        <dbReference type="EMBL" id="CAD9819202.1"/>
    </source>
</evidence>
<dbReference type="EMBL" id="HBHQ01016515">
    <property type="protein sequence ID" value="CAD9819202.1"/>
    <property type="molecule type" value="Transcribed_RNA"/>
</dbReference>
<evidence type="ECO:0000256" key="1">
    <source>
        <dbReference type="SAM" id="MobiDB-lite"/>
    </source>
</evidence>
<proteinExistence type="predicted"/>
<feature type="region of interest" description="Disordered" evidence="1">
    <location>
        <begin position="1"/>
        <end position="43"/>
    </location>
</feature>
<name>A0A7S2XPK3_9STRA</name>
<gene>
    <name evidence="2" type="ORF">ASEP1449_LOCUS11034</name>
</gene>
<organism evidence="2">
    <name type="scientific">Attheya septentrionalis</name>
    <dbReference type="NCBI Taxonomy" id="420275"/>
    <lineage>
        <taxon>Eukaryota</taxon>
        <taxon>Sar</taxon>
        <taxon>Stramenopiles</taxon>
        <taxon>Ochrophyta</taxon>
        <taxon>Bacillariophyta</taxon>
        <taxon>Coscinodiscophyceae</taxon>
        <taxon>Chaetocerotophycidae</taxon>
        <taxon>Chaetocerotales</taxon>
        <taxon>Attheyaceae</taxon>
        <taxon>Attheya</taxon>
    </lineage>
</organism>
<accession>A0A7S2XPK3</accession>